<feature type="region of interest" description="Disordered" evidence="1">
    <location>
        <begin position="478"/>
        <end position="585"/>
    </location>
</feature>
<accession>A0A3M2SE66</accession>
<feature type="compositionally biased region" description="Basic and acidic residues" evidence="1">
    <location>
        <begin position="478"/>
        <end position="502"/>
    </location>
</feature>
<name>A0A3M2SE66_9HYPO</name>
<feature type="region of interest" description="Disordered" evidence="1">
    <location>
        <begin position="196"/>
        <end position="466"/>
    </location>
</feature>
<feature type="compositionally biased region" description="Basic residues" evidence="1">
    <location>
        <begin position="310"/>
        <end position="321"/>
    </location>
</feature>
<dbReference type="STRING" id="2010991.A0A3M2SE66"/>
<feature type="compositionally biased region" description="Basic and acidic residues" evidence="1">
    <location>
        <begin position="280"/>
        <end position="296"/>
    </location>
</feature>
<sequence length="585" mass="68587">MDLDFQSYPITTVPISSSSFGKAYGGNPYSKQPTRPATTFDSQPYAASGTQAWDTGVPRDDNAHQHDLESTSAPIATQQPANDNYYPYPPAERDPLEPLPYIPSYHPNDAFDADVEDDIPRPKSSRRKKTRPRVYINGETVGDLTRESSPVGSRRERIVIVDNQKDQEAGEREAMEREAAEAVETYKRAELKRLAKAKAEKEAREREPVEAVERYKKAELERIAKEKADKEAKDKESDQRLREDHKGERNRSRSPSQISITSRTPSNAMPYDTIGPRPIIVEERPRIEIEIVDGSRSRRPRHASHDPRSTPRKKISTRPRHASYDPGSVYVLDADDEEERRQRRLERRRQREEDARQEEEDSRQREEKARQRGEEELQKEEEGRLQRRLARRRWGEEEEERQREEEELRKEEEERLGVRIAEANAEINRQGPSPYRRPAVEVLDPEVKKEEKEKGSSVVDFDSEAELAEAIRRLKAEQERYEKEARRPSQKEEGKGKEKEGEENQFSIEDPDRQAEIMENLRRLRFEEERREERARRRAQKEAAEEDEIQRMRLRERMQPKRPDAPGPSSRRNRILYDDGVYRYE</sequence>
<feature type="compositionally biased region" description="Polar residues" evidence="1">
    <location>
        <begin position="253"/>
        <end position="267"/>
    </location>
</feature>
<keyword evidence="3" id="KW-1185">Reference proteome</keyword>
<feature type="compositionally biased region" description="Basic and acidic residues" evidence="1">
    <location>
        <begin position="196"/>
        <end position="251"/>
    </location>
</feature>
<evidence type="ECO:0000313" key="2">
    <source>
        <dbReference type="EMBL" id="RMJ15866.1"/>
    </source>
</evidence>
<dbReference type="EMBL" id="NKUJ01000057">
    <property type="protein sequence ID" value="RMJ15866.1"/>
    <property type="molecule type" value="Genomic_DNA"/>
</dbReference>
<dbReference type="AlphaFoldDB" id="A0A3M2SE66"/>
<feature type="region of interest" description="Disordered" evidence="1">
    <location>
        <begin position="12"/>
        <end position="179"/>
    </location>
</feature>
<feature type="compositionally biased region" description="Basic and acidic residues" evidence="1">
    <location>
        <begin position="575"/>
        <end position="585"/>
    </location>
</feature>
<feature type="compositionally biased region" description="Basic and acidic residues" evidence="1">
    <location>
        <begin position="400"/>
        <end position="417"/>
    </location>
</feature>
<feature type="compositionally biased region" description="Basic residues" evidence="1">
    <location>
        <begin position="123"/>
        <end position="132"/>
    </location>
</feature>
<comment type="caution">
    <text evidence="2">The sequence shown here is derived from an EMBL/GenBank/DDBJ whole genome shotgun (WGS) entry which is preliminary data.</text>
</comment>
<evidence type="ECO:0000313" key="3">
    <source>
        <dbReference type="Proteomes" id="UP000277212"/>
    </source>
</evidence>
<feature type="compositionally biased region" description="Polar residues" evidence="1">
    <location>
        <begin position="29"/>
        <end position="42"/>
    </location>
</feature>
<reference evidence="2 3" key="1">
    <citation type="submission" date="2017-06" db="EMBL/GenBank/DDBJ databases">
        <title>Comparative genomic analysis of Ambrosia Fusariam Clade fungi.</title>
        <authorList>
            <person name="Stajich J.E."/>
            <person name="Carrillo J."/>
            <person name="Kijimoto T."/>
            <person name="Eskalen A."/>
            <person name="O'Donnell K."/>
            <person name="Kasson M."/>
        </authorList>
    </citation>
    <scope>NUCLEOTIDE SEQUENCE [LARGE SCALE GENOMIC DNA]</scope>
    <source>
        <strain evidence="2">UCR3666</strain>
    </source>
</reference>
<feature type="compositionally biased region" description="Basic and acidic residues" evidence="1">
    <location>
        <begin position="362"/>
        <end position="385"/>
    </location>
</feature>
<feature type="compositionally biased region" description="Polar residues" evidence="1">
    <location>
        <begin position="70"/>
        <end position="82"/>
    </location>
</feature>
<proteinExistence type="predicted"/>
<organism evidence="2 3">
    <name type="scientific">Fusarium kuroshium</name>
    <dbReference type="NCBI Taxonomy" id="2010991"/>
    <lineage>
        <taxon>Eukaryota</taxon>
        <taxon>Fungi</taxon>
        <taxon>Dikarya</taxon>
        <taxon>Ascomycota</taxon>
        <taxon>Pezizomycotina</taxon>
        <taxon>Sordariomycetes</taxon>
        <taxon>Hypocreomycetidae</taxon>
        <taxon>Hypocreales</taxon>
        <taxon>Nectriaceae</taxon>
        <taxon>Fusarium</taxon>
        <taxon>Fusarium solani species complex</taxon>
    </lineage>
</organism>
<protein>
    <submittedName>
        <fullName evidence="2">Uncharacterized protein</fullName>
    </submittedName>
</protein>
<dbReference type="Proteomes" id="UP000277212">
    <property type="component" value="Unassembled WGS sequence"/>
</dbReference>
<feature type="compositionally biased region" description="Basic and acidic residues" evidence="1">
    <location>
        <begin position="57"/>
        <end position="69"/>
    </location>
</feature>
<gene>
    <name evidence="2" type="ORF">CDV36_004492</name>
</gene>
<feature type="compositionally biased region" description="Basic and acidic residues" evidence="1">
    <location>
        <begin position="153"/>
        <end position="179"/>
    </location>
</feature>
<feature type="compositionally biased region" description="Basic and acidic residues" evidence="1">
    <location>
        <begin position="510"/>
        <end position="564"/>
    </location>
</feature>
<feature type="compositionally biased region" description="Basic and acidic residues" evidence="1">
    <location>
        <begin position="445"/>
        <end position="455"/>
    </location>
</feature>
<evidence type="ECO:0000256" key="1">
    <source>
        <dbReference type="SAM" id="MobiDB-lite"/>
    </source>
</evidence>